<reference evidence="6 7" key="1">
    <citation type="submission" date="2018-11" db="EMBL/GenBank/DDBJ databases">
        <title>Rhodococcus spongicola sp. nov. and Rhodococcus xishaensis sp. nov. from marine sponges.</title>
        <authorList>
            <person name="Li L."/>
            <person name="Lin H.W."/>
        </authorList>
    </citation>
    <scope>NUCLEOTIDE SEQUENCE [LARGE SCALE GENOMIC DNA]</scope>
    <source>
        <strain evidence="6 7">LHW51113</strain>
    </source>
</reference>
<dbReference type="PANTHER" id="PTHR30055:SF234">
    <property type="entry name" value="HTH-TYPE TRANSCRIPTIONAL REGULATOR BETI"/>
    <property type="match status" value="1"/>
</dbReference>
<dbReference type="PANTHER" id="PTHR30055">
    <property type="entry name" value="HTH-TYPE TRANSCRIPTIONAL REGULATOR RUTR"/>
    <property type="match status" value="1"/>
</dbReference>
<dbReference type="AlphaFoldDB" id="A0A3S3DZN5"/>
<dbReference type="InterPro" id="IPR001647">
    <property type="entry name" value="HTH_TetR"/>
</dbReference>
<evidence type="ECO:0000256" key="4">
    <source>
        <dbReference type="PROSITE-ProRule" id="PRU00335"/>
    </source>
</evidence>
<dbReference type="InterPro" id="IPR023772">
    <property type="entry name" value="DNA-bd_HTH_TetR-type_CS"/>
</dbReference>
<dbReference type="InterPro" id="IPR036271">
    <property type="entry name" value="Tet_transcr_reg_TetR-rel_C_sf"/>
</dbReference>
<organism evidence="6 7">
    <name type="scientific">Rhodococcus xishaensis</name>
    <dbReference type="NCBI Taxonomy" id="2487364"/>
    <lineage>
        <taxon>Bacteria</taxon>
        <taxon>Bacillati</taxon>
        <taxon>Actinomycetota</taxon>
        <taxon>Actinomycetes</taxon>
        <taxon>Mycobacteriales</taxon>
        <taxon>Nocardiaceae</taxon>
        <taxon>Rhodococcus</taxon>
    </lineage>
</organism>
<feature type="domain" description="HTH tetR-type" evidence="5">
    <location>
        <begin position="15"/>
        <end position="75"/>
    </location>
</feature>
<comment type="caution">
    <text evidence="6">The sequence shown here is derived from an EMBL/GenBank/DDBJ whole genome shotgun (WGS) entry which is preliminary data.</text>
</comment>
<dbReference type="SUPFAM" id="SSF48498">
    <property type="entry name" value="Tetracyclin repressor-like, C-terminal domain"/>
    <property type="match status" value="1"/>
</dbReference>
<dbReference type="GO" id="GO:0003700">
    <property type="term" value="F:DNA-binding transcription factor activity"/>
    <property type="evidence" value="ECO:0007669"/>
    <property type="project" value="TreeGrafter"/>
</dbReference>
<dbReference type="PRINTS" id="PR00455">
    <property type="entry name" value="HTHTETR"/>
</dbReference>
<name>A0A3S3DZN5_9NOCA</name>
<keyword evidence="2 4" id="KW-0238">DNA-binding</keyword>
<proteinExistence type="predicted"/>
<evidence type="ECO:0000256" key="3">
    <source>
        <dbReference type="ARBA" id="ARBA00023163"/>
    </source>
</evidence>
<dbReference type="OrthoDB" id="268339at2"/>
<gene>
    <name evidence="6" type="ORF">EGT50_10570</name>
</gene>
<dbReference type="EMBL" id="RKLO01000004">
    <property type="protein sequence ID" value="RVW01905.1"/>
    <property type="molecule type" value="Genomic_DNA"/>
</dbReference>
<dbReference type="Proteomes" id="UP000283479">
    <property type="component" value="Unassembled WGS sequence"/>
</dbReference>
<keyword evidence="3" id="KW-0804">Transcription</keyword>
<keyword evidence="1" id="KW-0805">Transcription regulation</keyword>
<dbReference type="InterPro" id="IPR009057">
    <property type="entry name" value="Homeodomain-like_sf"/>
</dbReference>
<evidence type="ECO:0000259" key="5">
    <source>
        <dbReference type="PROSITE" id="PS50977"/>
    </source>
</evidence>
<dbReference type="InterPro" id="IPR050109">
    <property type="entry name" value="HTH-type_TetR-like_transc_reg"/>
</dbReference>
<protein>
    <submittedName>
        <fullName evidence="6">TetR/AcrR family transcriptional regulator</fullName>
    </submittedName>
</protein>
<dbReference type="Pfam" id="PF00440">
    <property type="entry name" value="TetR_N"/>
    <property type="match status" value="1"/>
</dbReference>
<evidence type="ECO:0000313" key="7">
    <source>
        <dbReference type="Proteomes" id="UP000283479"/>
    </source>
</evidence>
<accession>A0A3S3DZN5</accession>
<dbReference type="PROSITE" id="PS01081">
    <property type="entry name" value="HTH_TETR_1"/>
    <property type="match status" value="1"/>
</dbReference>
<evidence type="ECO:0000256" key="2">
    <source>
        <dbReference type="ARBA" id="ARBA00023125"/>
    </source>
</evidence>
<dbReference type="Gene3D" id="1.10.357.10">
    <property type="entry name" value="Tetracycline Repressor, domain 2"/>
    <property type="match status" value="1"/>
</dbReference>
<feature type="DNA-binding region" description="H-T-H motif" evidence="4">
    <location>
        <begin position="38"/>
        <end position="57"/>
    </location>
</feature>
<dbReference type="PROSITE" id="PS50977">
    <property type="entry name" value="HTH_TETR_2"/>
    <property type="match status" value="1"/>
</dbReference>
<dbReference type="RefSeq" id="WP_127954131.1">
    <property type="nucleotide sequence ID" value="NZ_RKLO01000004.1"/>
</dbReference>
<keyword evidence="7" id="KW-1185">Reference proteome</keyword>
<evidence type="ECO:0000313" key="6">
    <source>
        <dbReference type="EMBL" id="RVW01905.1"/>
    </source>
</evidence>
<dbReference type="GO" id="GO:0000976">
    <property type="term" value="F:transcription cis-regulatory region binding"/>
    <property type="evidence" value="ECO:0007669"/>
    <property type="project" value="TreeGrafter"/>
</dbReference>
<sequence>MDKHTMLDRRERNKLQTRSRLLAVARGLFAAQGVDGTTVEDIADGAHVSRATFFNYFPSKDELLAALHTNHMDALAGVIDDLLTQDLTTRDRIIRLFDDFVQTAKDLPGYLRVVTGEQVRDLASPEVSVERTEHFNEQIQRILEPGIEGGEVRTDYSPKFLAEMVSAIYISTIRSWRQDRDYDLEDGFGKAARYAAESVSSRA</sequence>
<dbReference type="SUPFAM" id="SSF46689">
    <property type="entry name" value="Homeodomain-like"/>
    <property type="match status" value="1"/>
</dbReference>
<evidence type="ECO:0000256" key="1">
    <source>
        <dbReference type="ARBA" id="ARBA00023015"/>
    </source>
</evidence>